<evidence type="ECO:0000256" key="4">
    <source>
        <dbReference type="ARBA" id="ARBA00004496"/>
    </source>
</evidence>
<dbReference type="Pfam" id="PF02896">
    <property type="entry name" value="PEP-utilizers_C"/>
    <property type="match status" value="1"/>
</dbReference>
<dbReference type="Gene3D" id="1.10.274.10">
    <property type="entry name" value="PtsI, HPr-binding domain"/>
    <property type="match status" value="1"/>
</dbReference>
<feature type="active site" description="Proton donor" evidence="18">
    <location>
        <position position="499"/>
    </location>
</feature>
<keyword evidence="10 17" id="KW-0762">Sugar transport</keyword>
<dbReference type="InterPro" id="IPR008731">
    <property type="entry name" value="PTS_EIN"/>
</dbReference>
<dbReference type="InterPro" id="IPR036637">
    <property type="entry name" value="Phosphohistidine_dom_sf"/>
</dbReference>
<dbReference type="InterPro" id="IPR024692">
    <property type="entry name" value="PTS_EI"/>
</dbReference>
<name>A0A5B8K8L2_9MOLU</name>
<dbReference type="OrthoDB" id="9765468at2"/>
<dbReference type="GO" id="GO:0009401">
    <property type="term" value="P:phosphoenolpyruvate-dependent sugar phosphotransferase system"/>
    <property type="evidence" value="ECO:0007669"/>
    <property type="project" value="UniProtKB-KW"/>
</dbReference>
<evidence type="ECO:0000256" key="10">
    <source>
        <dbReference type="ARBA" id="ARBA00022597"/>
    </source>
</evidence>
<feature type="coiled-coil region" evidence="21">
    <location>
        <begin position="18"/>
        <end position="59"/>
    </location>
</feature>
<dbReference type="SUPFAM" id="SSF52009">
    <property type="entry name" value="Phosphohistidine domain"/>
    <property type="match status" value="1"/>
</dbReference>
<evidence type="ECO:0000256" key="15">
    <source>
        <dbReference type="ARBA" id="ARBA00022842"/>
    </source>
</evidence>
<keyword evidence="12 17" id="KW-0598">Phosphotransferase system</keyword>
<evidence type="ECO:0000313" key="26">
    <source>
        <dbReference type="Proteomes" id="UP000318927"/>
    </source>
</evidence>
<evidence type="ECO:0000256" key="6">
    <source>
        <dbReference type="ARBA" id="ARBA00012232"/>
    </source>
</evidence>
<dbReference type="InterPro" id="IPR036618">
    <property type="entry name" value="PtsI_HPr-bd_sf"/>
</dbReference>
<dbReference type="Gene3D" id="3.20.20.60">
    <property type="entry name" value="Phosphoenolpyruvate-binding domains"/>
    <property type="match status" value="1"/>
</dbReference>
<dbReference type="PRINTS" id="PR01736">
    <property type="entry name" value="PHPHTRNFRASE"/>
</dbReference>
<dbReference type="Gene3D" id="3.50.30.10">
    <property type="entry name" value="Phosphohistidine domain"/>
    <property type="match status" value="1"/>
</dbReference>
<keyword evidence="15 17" id="KW-0460">Magnesium</keyword>
<evidence type="ECO:0000256" key="11">
    <source>
        <dbReference type="ARBA" id="ARBA00022679"/>
    </source>
</evidence>
<dbReference type="PANTHER" id="PTHR46244">
    <property type="entry name" value="PHOSPHOENOLPYRUVATE-PROTEIN PHOSPHOTRANSFERASE"/>
    <property type="match status" value="1"/>
</dbReference>
<comment type="cofactor">
    <cofactor evidence="2 17 20">
        <name>Mg(2+)</name>
        <dbReference type="ChEBI" id="CHEBI:18420"/>
    </cofactor>
</comment>
<keyword evidence="26" id="KW-1185">Reference proteome</keyword>
<evidence type="ECO:0000256" key="13">
    <source>
        <dbReference type="ARBA" id="ARBA00022723"/>
    </source>
</evidence>
<keyword evidence="25" id="KW-0670">Pyruvate</keyword>
<evidence type="ECO:0000259" key="23">
    <source>
        <dbReference type="Pfam" id="PF02896"/>
    </source>
</evidence>
<dbReference type="GO" id="GO:0008965">
    <property type="term" value="F:phosphoenolpyruvate-protein phosphotransferase activity"/>
    <property type="evidence" value="ECO:0007669"/>
    <property type="project" value="UniProtKB-EC"/>
</dbReference>
<feature type="domain" description="PEP-utilising enzyme mobile" evidence="22">
    <location>
        <begin position="148"/>
        <end position="220"/>
    </location>
</feature>
<dbReference type="InterPro" id="IPR008279">
    <property type="entry name" value="PEP-util_enz_mobile_dom"/>
</dbReference>
<evidence type="ECO:0000256" key="7">
    <source>
        <dbReference type="ARBA" id="ARBA00016544"/>
    </source>
</evidence>
<keyword evidence="8 17" id="KW-0813">Transport</keyword>
<dbReference type="InterPro" id="IPR015813">
    <property type="entry name" value="Pyrv/PenolPyrv_kinase-like_dom"/>
</dbReference>
<gene>
    <name evidence="25" type="primary">ptsP</name>
    <name evidence="25" type="ORF">FRW55_04010</name>
</gene>
<dbReference type="Pfam" id="PF05524">
    <property type="entry name" value="PEP-utilisers_N"/>
    <property type="match status" value="1"/>
</dbReference>
<evidence type="ECO:0000313" key="25">
    <source>
        <dbReference type="EMBL" id="QDY87287.1"/>
    </source>
</evidence>
<evidence type="ECO:0000256" key="9">
    <source>
        <dbReference type="ARBA" id="ARBA00022490"/>
    </source>
</evidence>
<keyword evidence="13 17" id="KW-0479">Metal-binding</keyword>
<feature type="binding site" evidence="20">
    <location>
        <position position="428"/>
    </location>
    <ligand>
        <name>Mg(2+)</name>
        <dbReference type="ChEBI" id="CHEBI:18420"/>
    </ligand>
</feature>
<dbReference type="EC" id="2.7.3.9" evidence="6 17"/>
<dbReference type="KEGG" id="mans:FRW55_04010"/>
<feature type="binding site" evidence="19">
    <location>
        <position position="291"/>
    </location>
    <ligand>
        <name>phosphoenolpyruvate</name>
        <dbReference type="ChEBI" id="CHEBI:58702"/>
    </ligand>
</feature>
<dbReference type="Pfam" id="PF00391">
    <property type="entry name" value="PEP-utilizers"/>
    <property type="match status" value="1"/>
</dbReference>
<evidence type="ECO:0000256" key="3">
    <source>
        <dbReference type="ARBA" id="ARBA00002728"/>
    </source>
</evidence>
<dbReference type="PIRSF" id="PIRSF000732">
    <property type="entry name" value="PTS_enzyme_I"/>
    <property type="match status" value="1"/>
</dbReference>
<evidence type="ECO:0000256" key="19">
    <source>
        <dbReference type="PIRSR" id="PIRSR000732-2"/>
    </source>
</evidence>
<dbReference type="SUPFAM" id="SSF47831">
    <property type="entry name" value="Enzyme I of the PEP:sugar phosphotransferase system HPr-binding (sub)domain"/>
    <property type="match status" value="1"/>
</dbReference>
<keyword evidence="14 17" id="KW-0418">Kinase</keyword>
<evidence type="ECO:0000256" key="18">
    <source>
        <dbReference type="PIRSR" id="PIRSR000732-1"/>
    </source>
</evidence>
<reference evidence="25 26" key="1">
    <citation type="journal article" date="2019" name="Microbiol. Resour. Announc.">
        <title>Complete Genome Sequences of Three Mycoplasma anserisalpingitis (Mycoplasma sp. 1220) Strains.</title>
        <authorList>
            <person name="Grozner D."/>
            <person name="Forro B."/>
            <person name="Kovacs A.B."/>
            <person name="Marton S."/>
            <person name="Banyai K."/>
            <person name="Kreizinger Z."/>
            <person name="Sulyok K.M."/>
            <person name="Gyuranecz M."/>
        </authorList>
    </citation>
    <scope>NUCLEOTIDE SEQUENCE [LARGE SCALE GENOMIC DNA]</scope>
    <source>
        <strain evidence="25 26">ATCC:BAA-2147</strain>
    </source>
</reference>
<dbReference type="InterPro" id="IPR040442">
    <property type="entry name" value="Pyrv_kinase-like_dom_sf"/>
</dbReference>
<evidence type="ECO:0000256" key="16">
    <source>
        <dbReference type="ARBA" id="ARBA00033235"/>
    </source>
</evidence>
<feature type="binding site" evidence="19">
    <location>
        <position position="462"/>
    </location>
    <ligand>
        <name>phosphoenolpyruvate</name>
        <dbReference type="ChEBI" id="CHEBI:58702"/>
    </ligand>
</feature>
<dbReference type="PROSITE" id="PS00370">
    <property type="entry name" value="PEP_ENZYMES_PHOS_SITE"/>
    <property type="match status" value="1"/>
</dbReference>
<comment type="subcellular location">
    <subcellularLocation>
        <location evidence="4 17">Cytoplasm</location>
    </subcellularLocation>
</comment>
<dbReference type="NCBIfam" id="TIGR01417">
    <property type="entry name" value="PTS_I_fam"/>
    <property type="match status" value="1"/>
</dbReference>
<sequence>MQIKGIGASKGIALAKVLKIEEKNVEIIEKTSNSVEEELKLLENAMKTVEVKIQKGKELAKDPEHAEIFEAHLNFLNDPFTNERVTEMVSQGYSAIYSISKIYEENEQIFLSMDDEYMRERAADIRDIKTKLLYALSGINEHDLSAISEEVVIVANDLTPSQTVQLNKKYVKGFATNIGGPTSHTAIMARSLGIPSVVGTNNILELVNDGDYLSINGDKGLVIVNPTEQEIVEINKQKRLYEEYLEKLKLFKNKESKTSDNRKVELAANIGSPADLQSIIDNDAEAVGLFRSEFLYMDNSDWPSEDEQFEAYKKVVSGMNGKRVVIRTLDIGGDKTLKYFKFPEEMNPFLGYRAIRFCLQNKSIFKTQLRALIRASYYGKIAIMIPMITNVTEFLEAKDFFTETYKELSKETNEIAPLNEIEFGLMMETPAAAILSDKFCKYADFVSIGTNDLIQYSMAADRMNESISYLYQPLNPSILRLIKHVIDGAHKNGKWAGMCGEMAGDKRALPILVGLDLDEFSMSASNILNTREMLSNLSYQKCKEIAEKVIEMDSCEEVVEYIDNLN</sequence>
<dbReference type="GO" id="GO:0046872">
    <property type="term" value="F:metal ion binding"/>
    <property type="evidence" value="ECO:0007669"/>
    <property type="project" value="UniProtKB-KW"/>
</dbReference>
<evidence type="ECO:0000259" key="22">
    <source>
        <dbReference type="Pfam" id="PF00391"/>
    </source>
</evidence>
<proteinExistence type="inferred from homology"/>
<dbReference type="InterPro" id="IPR006318">
    <property type="entry name" value="PTS_EI-like"/>
</dbReference>
<dbReference type="PROSITE" id="PS00742">
    <property type="entry name" value="PEP_ENZYMES_2"/>
    <property type="match status" value="1"/>
</dbReference>
<dbReference type="PANTHER" id="PTHR46244:SF3">
    <property type="entry name" value="PHOSPHOENOLPYRUVATE-PROTEIN PHOSPHOTRANSFERASE"/>
    <property type="match status" value="1"/>
</dbReference>
<dbReference type="InterPro" id="IPR023151">
    <property type="entry name" value="PEP_util_CS"/>
</dbReference>
<protein>
    <recommendedName>
        <fullName evidence="7 17">Phosphoenolpyruvate-protein phosphotransferase</fullName>
        <ecNumber evidence="6 17">2.7.3.9</ecNumber>
    </recommendedName>
    <alternativeName>
        <fullName evidence="16 17">Phosphotransferase system, enzyme I</fullName>
    </alternativeName>
</protein>
<dbReference type="InterPro" id="IPR018274">
    <property type="entry name" value="PEP_util_AS"/>
</dbReference>
<dbReference type="AlphaFoldDB" id="A0A5B8K8L2"/>
<dbReference type="EMBL" id="CP042295">
    <property type="protein sequence ID" value="QDY87287.1"/>
    <property type="molecule type" value="Genomic_DNA"/>
</dbReference>
<feature type="binding site" evidence="19">
    <location>
        <position position="327"/>
    </location>
    <ligand>
        <name>phosphoenolpyruvate</name>
        <dbReference type="ChEBI" id="CHEBI:58702"/>
    </ligand>
</feature>
<evidence type="ECO:0000256" key="8">
    <source>
        <dbReference type="ARBA" id="ARBA00022448"/>
    </source>
</evidence>
<comment type="similarity">
    <text evidence="5 17">Belongs to the PEP-utilizing enzyme family.</text>
</comment>
<keyword evidence="21" id="KW-0175">Coiled coil</keyword>
<dbReference type="SUPFAM" id="SSF51621">
    <property type="entry name" value="Phosphoenolpyruvate/pyruvate domain"/>
    <property type="match status" value="1"/>
</dbReference>
<evidence type="ECO:0000256" key="14">
    <source>
        <dbReference type="ARBA" id="ARBA00022777"/>
    </source>
</evidence>
<evidence type="ECO:0000256" key="20">
    <source>
        <dbReference type="PIRSR" id="PIRSR000732-3"/>
    </source>
</evidence>
<comment type="catalytic activity">
    <reaction evidence="1 17">
        <text>L-histidyl-[protein] + phosphoenolpyruvate = N(pros)-phospho-L-histidyl-[protein] + pyruvate</text>
        <dbReference type="Rhea" id="RHEA:23880"/>
        <dbReference type="Rhea" id="RHEA-COMP:9745"/>
        <dbReference type="Rhea" id="RHEA-COMP:9746"/>
        <dbReference type="ChEBI" id="CHEBI:15361"/>
        <dbReference type="ChEBI" id="CHEBI:29979"/>
        <dbReference type="ChEBI" id="CHEBI:58702"/>
        <dbReference type="ChEBI" id="CHEBI:64837"/>
        <dbReference type="EC" id="2.7.3.9"/>
    </reaction>
</comment>
<dbReference type="GO" id="GO:0016301">
    <property type="term" value="F:kinase activity"/>
    <property type="evidence" value="ECO:0007669"/>
    <property type="project" value="UniProtKB-KW"/>
</dbReference>
<dbReference type="InterPro" id="IPR050499">
    <property type="entry name" value="PEP-utilizing_PTS_enzyme"/>
</dbReference>
<evidence type="ECO:0000256" key="2">
    <source>
        <dbReference type="ARBA" id="ARBA00001946"/>
    </source>
</evidence>
<feature type="domain" description="Phosphotransferase system enzyme I N-terminal" evidence="24">
    <location>
        <begin position="4"/>
        <end position="121"/>
    </location>
</feature>
<dbReference type="Proteomes" id="UP000318927">
    <property type="component" value="Chromosome"/>
</dbReference>
<evidence type="ECO:0000256" key="21">
    <source>
        <dbReference type="SAM" id="Coils"/>
    </source>
</evidence>
<feature type="active site" description="Tele-phosphohistidine intermediate" evidence="18">
    <location>
        <position position="184"/>
    </location>
</feature>
<evidence type="ECO:0000256" key="17">
    <source>
        <dbReference type="PIRNR" id="PIRNR000732"/>
    </source>
</evidence>
<organism evidence="25 26">
    <name type="scientific">Mycoplasma anserisalpingitidis</name>
    <dbReference type="NCBI Taxonomy" id="519450"/>
    <lineage>
        <taxon>Bacteria</taxon>
        <taxon>Bacillati</taxon>
        <taxon>Mycoplasmatota</taxon>
        <taxon>Mollicutes</taxon>
        <taxon>Mycoplasmataceae</taxon>
        <taxon>Mycoplasma</taxon>
    </lineage>
</organism>
<feature type="binding site" evidence="20">
    <location>
        <position position="452"/>
    </location>
    <ligand>
        <name>Mg(2+)</name>
        <dbReference type="ChEBI" id="CHEBI:18420"/>
    </ligand>
</feature>
<feature type="binding site" evidence="19">
    <location>
        <begin position="451"/>
        <end position="452"/>
    </location>
    <ligand>
        <name>phosphoenolpyruvate</name>
        <dbReference type="ChEBI" id="CHEBI:58702"/>
    </ligand>
</feature>
<dbReference type="GO" id="GO:0005737">
    <property type="term" value="C:cytoplasm"/>
    <property type="evidence" value="ECO:0007669"/>
    <property type="project" value="UniProtKB-SubCell"/>
</dbReference>
<evidence type="ECO:0000256" key="5">
    <source>
        <dbReference type="ARBA" id="ARBA00007837"/>
    </source>
</evidence>
<evidence type="ECO:0000256" key="1">
    <source>
        <dbReference type="ARBA" id="ARBA00000683"/>
    </source>
</evidence>
<feature type="domain" description="PEP-utilising enzyme C-terminal" evidence="23">
    <location>
        <begin position="248"/>
        <end position="537"/>
    </location>
</feature>
<evidence type="ECO:0000256" key="12">
    <source>
        <dbReference type="ARBA" id="ARBA00022683"/>
    </source>
</evidence>
<evidence type="ECO:0000259" key="24">
    <source>
        <dbReference type="Pfam" id="PF05524"/>
    </source>
</evidence>
<dbReference type="InterPro" id="IPR000121">
    <property type="entry name" value="PEP_util_C"/>
</dbReference>
<accession>A0A5B8K8L2</accession>
<keyword evidence="11 17" id="KW-0808">Transferase</keyword>
<keyword evidence="9 17" id="KW-0963">Cytoplasm</keyword>
<dbReference type="RefSeq" id="WP_146368808.1">
    <property type="nucleotide sequence ID" value="NZ_CP042295.1"/>
</dbReference>
<comment type="function">
    <text evidence="3 17">General (non sugar-specific) component of the phosphoenolpyruvate-dependent sugar phosphotransferase system (sugar PTS). This major carbohydrate active-transport system catalyzes the phosphorylation of incoming sugar substrates concomitantly with their translocation across the cell membrane. Enzyme I transfers the phosphoryl group from phosphoenolpyruvate (PEP) to the phosphoryl carrier protein (HPr).</text>
</comment>